<name>A0ABW8T5H0_9CLOT</name>
<dbReference type="EMBL" id="JBJHZZ010000004">
    <property type="protein sequence ID" value="MFL0246920.1"/>
    <property type="molecule type" value="Genomic_DNA"/>
</dbReference>
<proteinExistence type="predicted"/>
<dbReference type="RefSeq" id="WP_406769391.1">
    <property type="nucleotide sequence ID" value="NZ_JBJHZZ010000004.1"/>
</dbReference>
<keyword evidence="2" id="KW-1185">Reference proteome</keyword>
<evidence type="ECO:0000313" key="1">
    <source>
        <dbReference type="EMBL" id="MFL0246920.1"/>
    </source>
</evidence>
<reference evidence="1 2" key="1">
    <citation type="submission" date="2024-11" db="EMBL/GenBank/DDBJ databases">
        <authorList>
            <person name="Heng Y.C."/>
            <person name="Lim A.C.H."/>
            <person name="Lee J.K.Y."/>
            <person name="Kittelmann S."/>
        </authorList>
    </citation>
    <scope>NUCLEOTIDE SEQUENCE [LARGE SCALE GENOMIC DNA]</scope>
    <source>
        <strain evidence="1 2">WILCCON 0185</strain>
    </source>
</reference>
<protein>
    <submittedName>
        <fullName evidence="1">Uncharacterized protein</fullName>
    </submittedName>
</protein>
<gene>
    <name evidence="1" type="ORF">ACJDUG_08045</name>
</gene>
<organism evidence="1 2">
    <name type="scientific">Candidatus Clostridium stratigraminis</name>
    <dbReference type="NCBI Taxonomy" id="3381661"/>
    <lineage>
        <taxon>Bacteria</taxon>
        <taxon>Bacillati</taxon>
        <taxon>Bacillota</taxon>
        <taxon>Clostridia</taxon>
        <taxon>Eubacteriales</taxon>
        <taxon>Clostridiaceae</taxon>
        <taxon>Clostridium</taxon>
    </lineage>
</organism>
<dbReference type="Proteomes" id="UP001623591">
    <property type="component" value="Unassembled WGS sequence"/>
</dbReference>
<comment type="caution">
    <text evidence="1">The sequence shown here is derived from an EMBL/GenBank/DDBJ whole genome shotgun (WGS) entry which is preliminary data.</text>
</comment>
<evidence type="ECO:0000313" key="2">
    <source>
        <dbReference type="Proteomes" id="UP001623591"/>
    </source>
</evidence>
<accession>A0ABW8T5H0</accession>
<sequence length="118" mass="13831">MNKLCVFNKAKVCDDCGECDICDLNPKKKCNNCGKCLELEGYDMKAINIDEIFEDNKELMDYEENDKLHIEGNSVSEDEIEWDYIDDIREIKDLMDDEETLESYEEFPGFINLSKHKN</sequence>